<comment type="caution">
    <text evidence="4">The sequence shown here is derived from an EMBL/GenBank/DDBJ whole genome shotgun (WGS) entry which is preliminary data.</text>
</comment>
<dbReference type="OrthoDB" id="9792929at2"/>
<gene>
    <name evidence="4" type="ORF">IQ31_00614</name>
</gene>
<sequence>MDIRKAVLSDAPDLATLTEQLGYPADIEGTKTILEDLLRKQEYAVFVGIIDNKTVGWIQLHQVISMETGVYVEIIGLVVDEEYRGRGLGRLLLHAASDWSRSLDCYRLRVRCNIIRTESHTFYQNSGFILKKEQKVFDSLL</sequence>
<dbReference type="InterPro" id="IPR050832">
    <property type="entry name" value="Bact_Acetyltransf"/>
</dbReference>
<dbReference type="PANTHER" id="PTHR43877">
    <property type="entry name" value="AMINOALKYLPHOSPHONATE N-ACETYLTRANSFERASE-RELATED-RELATED"/>
    <property type="match status" value="1"/>
</dbReference>
<dbReference type="InterPro" id="IPR016181">
    <property type="entry name" value="Acyl_CoA_acyltransferase"/>
</dbReference>
<dbReference type="Pfam" id="PF00583">
    <property type="entry name" value="Acetyltransf_1"/>
    <property type="match status" value="1"/>
</dbReference>
<dbReference type="SUPFAM" id="SSF55729">
    <property type="entry name" value="Acyl-CoA N-acyltransferases (Nat)"/>
    <property type="match status" value="1"/>
</dbReference>
<dbReference type="EMBL" id="VLKR01000002">
    <property type="protein sequence ID" value="TWI25024.1"/>
    <property type="molecule type" value="Genomic_DNA"/>
</dbReference>
<keyword evidence="1" id="KW-0808">Transferase</keyword>
<keyword evidence="2" id="KW-0012">Acyltransferase</keyword>
<dbReference type="Proteomes" id="UP000315908">
    <property type="component" value="Unassembled WGS sequence"/>
</dbReference>
<accession>A0A562MYP2</accession>
<keyword evidence="4" id="KW-0687">Ribonucleoprotein</keyword>
<proteinExistence type="predicted"/>
<dbReference type="GO" id="GO:0016747">
    <property type="term" value="F:acyltransferase activity, transferring groups other than amino-acyl groups"/>
    <property type="evidence" value="ECO:0007669"/>
    <property type="project" value="InterPro"/>
</dbReference>
<evidence type="ECO:0000256" key="1">
    <source>
        <dbReference type="ARBA" id="ARBA00022679"/>
    </source>
</evidence>
<name>A0A562MYP2_9SPHI</name>
<dbReference type="RefSeq" id="WP_145327062.1">
    <property type="nucleotide sequence ID" value="NZ_VLKR01000002.1"/>
</dbReference>
<organism evidence="4 5">
    <name type="scientific">Sphingobacterium siyangense</name>
    <dbReference type="NCBI Taxonomy" id="459529"/>
    <lineage>
        <taxon>Bacteria</taxon>
        <taxon>Pseudomonadati</taxon>
        <taxon>Bacteroidota</taxon>
        <taxon>Sphingobacteriia</taxon>
        <taxon>Sphingobacteriales</taxon>
        <taxon>Sphingobacteriaceae</taxon>
        <taxon>Sphingobacterium</taxon>
    </lineage>
</organism>
<dbReference type="InterPro" id="IPR000182">
    <property type="entry name" value="GNAT_dom"/>
</dbReference>
<keyword evidence="4" id="KW-0689">Ribosomal protein</keyword>
<evidence type="ECO:0000256" key="2">
    <source>
        <dbReference type="ARBA" id="ARBA00023315"/>
    </source>
</evidence>
<evidence type="ECO:0000259" key="3">
    <source>
        <dbReference type="PROSITE" id="PS51186"/>
    </source>
</evidence>
<dbReference type="Gene3D" id="3.40.630.30">
    <property type="match status" value="1"/>
</dbReference>
<feature type="domain" description="N-acetyltransferase" evidence="3">
    <location>
        <begin position="1"/>
        <end position="141"/>
    </location>
</feature>
<dbReference type="PANTHER" id="PTHR43877:SF2">
    <property type="entry name" value="AMINOALKYLPHOSPHONATE N-ACETYLTRANSFERASE-RELATED"/>
    <property type="match status" value="1"/>
</dbReference>
<dbReference type="AlphaFoldDB" id="A0A562MYP2"/>
<dbReference type="GO" id="GO:0005840">
    <property type="term" value="C:ribosome"/>
    <property type="evidence" value="ECO:0007669"/>
    <property type="project" value="UniProtKB-KW"/>
</dbReference>
<evidence type="ECO:0000313" key="4">
    <source>
        <dbReference type="EMBL" id="TWI25024.1"/>
    </source>
</evidence>
<dbReference type="PROSITE" id="PS51186">
    <property type="entry name" value="GNAT"/>
    <property type="match status" value="1"/>
</dbReference>
<protein>
    <submittedName>
        <fullName evidence="4">Ribosomal protein S18 acetylase RimI-like enzyme</fullName>
    </submittedName>
</protein>
<reference evidence="4 5" key="1">
    <citation type="journal article" date="2015" name="Stand. Genomic Sci.">
        <title>Genomic Encyclopedia of Bacterial and Archaeal Type Strains, Phase III: the genomes of soil and plant-associated and newly described type strains.</title>
        <authorList>
            <person name="Whitman W.B."/>
            <person name="Woyke T."/>
            <person name="Klenk H.P."/>
            <person name="Zhou Y."/>
            <person name="Lilburn T.G."/>
            <person name="Beck B.J."/>
            <person name="De Vos P."/>
            <person name="Vandamme P."/>
            <person name="Eisen J.A."/>
            <person name="Garrity G."/>
            <person name="Hugenholtz P."/>
            <person name="Kyrpides N.C."/>
        </authorList>
    </citation>
    <scope>NUCLEOTIDE SEQUENCE [LARGE SCALE GENOMIC DNA]</scope>
    <source>
        <strain evidence="4 5">CGMCC 1.6855</strain>
    </source>
</reference>
<evidence type="ECO:0000313" key="5">
    <source>
        <dbReference type="Proteomes" id="UP000315908"/>
    </source>
</evidence>